<accession>A0AAV8PPV4</accession>
<dbReference type="EMBL" id="JAQQAF010000004">
    <property type="protein sequence ID" value="KAJ8492544.1"/>
    <property type="molecule type" value="Genomic_DNA"/>
</dbReference>
<protein>
    <submittedName>
        <fullName evidence="1">Uncharacterized protein</fullName>
    </submittedName>
</protein>
<reference evidence="1 2" key="1">
    <citation type="submission" date="2022-12" db="EMBL/GenBank/DDBJ databases">
        <title>Chromosome-scale assembly of the Ensete ventricosum genome.</title>
        <authorList>
            <person name="Dussert Y."/>
            <person name="Stocks J."/>
            <person name="Wendawek A."/>
            <person name="Woldeyes F."/>
            <person name="Nichols R.A."/>
            <person name="Borrell J.S."/>
        </authorList>
    </citation>
    <scope>NUCLEOTIDE SEQUENCE [LARGE SCALE GENOMIC DNA]</scope>
    <source>
        <strain evidence="2">cv. Maze</strain>
        <tissue evidence="1">Seeds</tissue>
    </source>
</reference>
<keyword evidence="2" id="KW-1185">Reference proteome</keyword>
<proteinExistence type="predicted"/>
<dbReference type="Proteomes" id="UP001222027">
    <property type="component" value="Unassembled WGS sequence"/>
</dbReference>
<evidence type="ECO:0000313" key="1">
    <source>
        <dbReference type="EMBL" id="KAJ8492544.1"/>
    </source>
</evidence>
<dbReference type="AlphaFoldDB" id="A0AAV8PPV4"/>
<gene>
    <name evidence="1" type="ORF">OPV22_014265</name>
</gene>
<evidence type="ECO:0000313" key="2">
    <source>
        <dbReference type="Proteomes" id="UP001222027"/>
    </source>
</evidence>
<comment type="caution">
    <text evidence="1">The sequence shown here is derived from an EMBL/GenBank/DDBJ whole genome shotgun (WGS) entry which is preliminary data.</text>
</comment>
<name>A0AAV8PPV4_ENSVE</name>
<organism evidence="1 2">
    <name type="scientific">Ensete ventricosum</name>
    <name type="common">Abyssinian banana</name>
    <name type="synonym">Musa ensete</name>
    <dbReference type="NCBI Taxonomy" id="4639"/>
    <lineage>
        <taxon>Eukaryota</taxon>
        <taxon>Viridiplantae</taxon>
        <taxon>Streptophyta</taxon>
        <taxon>Embryophyta</taxon>
        <taxon>Tracheophyta</taxon>
        <taxon>Spermatophyta</taxon>
        <taxon>Magnoliopsida</taxon>
        <taxon>Liliopsida</taxon>
        <taxon>Zingiberales</taxon>
        <taxon>Musaceae</taxon>
        <taxon>Ensete</taxon>
    </lineage>
</organism>
<sequence length="159" mass="17878">MAITSTHDSKYALAMWESSTYLQPATLLLTRAVHAMDMLTLDRHRRTVRSPLPAPYVEATRPTLVPSFSWNTVPADPPQLCPFRWSRPRGVPAGSIDLRSMAAMRGMWIEAYLCGAAALWTTGRRRKTAEVGLYRVELFSTCSCIRIACTRSFDEDLNP</sequence>